<evidence type="ECO:0000256" key="1">
    <source>
        <dbReference type="PROSITE-ProRule" id="PRU00473"/>
    </source>
</evidence>
<feature type="coiled-coil region" evidence="2">
    <location>
        <begin position="135"/>
        <end position="176"/>
    </location>
</feature>
<feature type="transmembrane region" description="Helical" evidence="3">
    <location>
        <begin position="25"/>
        <end position="47"/>
    </location>
</feature>
<evidence type="ECO:0000313" key="6">
    <source>
        <dbReference type="Proteomes" id="UP001354971"/>
    </source>
</evidence>
<gene>
    <name evidence="5" type="ORF">V0U79_04420</name>
</gene>
<comment type="caution">
    <text evidence="5">The sequence shown here is derived from an EMBL/GenBank/DDBJ whole genome shotgun (WGS) entry which is preliminary data.</text>
</comment>
<keyword evidence="2" id="KW-0175">Coiled coil</keyword>
<keyword evidence="6" id="KW-1185">Reference proteome</keyword>
<dbReference type="RefSeq" id="WP_330198261.1">
    <property type="nucleotide sequence ID" value="NZ_JAZDRP010000002.1"/>
</dbReference>
<dbReference type="InterPro" id="IPR006665">
    <property type="entry name" value="OmpA-like"/>
</dbReference>
<evidence type="ECO:0000259" key="4">
    <source>
        <dbReference type="PROSITE" id="PS51123"/>
    </source>
</evidence>
<dbReference type="EMBL" id="JAZDRP010000002">
    <property type="protein sequence ID" value="MEE2525600.1"/>
    <property type="molecule type" value="Genomic_DNA"/>
</dbReference>
<dbReference type="Pfam" id="PF00691">
    <property type="entry name" value="OmpA"/>
    <property type="match status" value="1"/>
</dbReference>
<dbReference type="NCBIfam" id="NF006544">
    <property type="entry name" value="PRK09039.1-3"/>
    <property type="match status" value="1"/>
</dbReference>
<dbReference type="InterPro" id="IPR050330">
    <property type="entry name" value="Bact_OuterMem_StrucFunc"/>
</dbReference>
<keyword evidence="3" id="KW-1133">Transmembrane helix</keyword>
<feature type="domain" description="OmpA-like" evidence="4">
    <location>
        <begin position="212"/>
        <end position="337"/>
    </location>
</feature>
<keyword evidence="3" id="KW-0812">Transmembrane</keyword>
<dbReference type="Gene3D" id="3.30.1330.60">
    <property type="entry name" value="OmpA-like domain"/>
    <property type="match status" value="1"/>
</dbReference>
<dbReference type="NCBIfam" id="NF006543">
    <property type="entry name" value="PRK09039.1-2"/>
    <property type="match status" value="1"/>
</dbReference>
<dbReference type="Proteomes" id="UP001354971">
    <property type="component" value="Unassembled WGS sequence"/>
</dbReference>
<protein>
    <submittedName>
        <fullName evidence="5">Peptidoglycan -binding protein</fullName>
    </submittedName>
</protein>
<dbReference type="PANTHER" id="PTHR30329:SF21">
    <property type="entry name" value="LIPOPROTEIN YIAD-RELATED"/>
    <property type="match status" value="1"/>
</dbReference>
<sequence>MSIAPRLSRFAEQDSGDHWPGFVDALATLLLVIVFLLSIFVAGQFALSRALTGRDEQLAALNQQLATLTDELALAEGENQRLEEEMVTLRATLSDVQNERDQLSDQLVIVMGQMEDVQSRLLLEEEVTGQQLDQITALNLQMQALRDQIAELSGLLDAAEAREEELESQIYNLGERLNAALASRAAELARYRSDFFGRLREILGNRSGVSVVGDRFVFETDVLFASGSAALSNDGRESLRPIAAAIVQLTQEIPDDIDWIIRIDGHTDPRPIRTTYPSNWHLSAARAISVVNWFEDLGVPSNRLVAAGFGEFQPIAEGSTEEAYARNRRIELKLTSR</sequence>
<dbReference type="CDD" id="cd07185">
    <property type="entry name" value="OmpA_C-like"/>
    <property type="match status" value="1"/>
</dbReference>
<name>A0ABU7LNW4_9PROT</name>
<feature type="coiled-coil region" evidence="2">
    <location>
        <begin position="51"/>
        <end position="106"/>
    </location>
</feature>
<dbReference type="Gene3D" id="1.10.287.1490">
    <property type="match status" value="1"/>
</dbReference>
<accession>A0ABU7LNW4</accession>
<dbReference type="PROSITE" id="PS51123">
    <property type="entry name" value="OMPA_2"/>
    <property type="match status" value="1"/>
</dbReference>
<evidence type="ECO:0000256" key="3">
    <source>
        <dbReference type="SAM" id="Phobius"/>
    </source>
</evidence>
<organism evidence="5 6">
    <name type="scientific">Hyphobacterium lacteum</name>
    <dbReference type="NCBI Taxonomy" id="3116575"/>
    <lineage>
        <taxon>Bacteria</taxon>
        <taxon>Pseudomonadati</taxon>
        <taxon>Pseudomonadota</taxon>
        <taxon>Alphaproteobacteria</taxon>
        <taxon>Maricaulales</taxon>
        <taxon>Maricaulaceae</taxon>
        <taxon>Hyphobacterium</taxon>
    </lineage>
</organism>
<dbReference type="PANTHER" id="PTHR30329">
    <property type="entry name" value="STATOR ELEMENT OF FLAGELLAR MOTOR COMPLEX"/>
    <property type="match status" value="1"/>
</dbReference>
<evidence type="ECO:0000313" key="5">
    <source>
        <dbReference type="EMBL" id="MEE2525600.1"/>
    </source>
</evidence>
<dbReference type="SUPFAM" id="SSF103088">
    <property type="entry name" value="OmpA-like"/>
    <property type="match status" value="1"/>
</dbReference>
<keyword evidence="1 3" id="KW-0472">Membrane</keyword>
<proteinExistence type="predicted"/>
<dbReference type="InterPro" id="IPR036737">
    <property type="entry name" value="OmpA-like_sf"/>
</dbReference>
<evidence type="ECO:0000256" key="2">
    <source>
        <dbReference type="SAM" id="Coils"/>
    </source>
</evidence>
<reference evidence="5 6" key="1">
    <citation type="submission" date="2024-01" db="EMBL/GenBank/DDBJ databases">
        <title>Hyphobacterium bacterium isolated from marine sediment.</title>
        <authorList>
            <person name="Zhao S."/>
        </authorList>
    </citation>
    <scope>NUCLEOTIDE SEQUENCE [LARGE SCALE GENOMIC DNA]</scope>
    <source>
        <strain evidence="6">HN65</strain>
    </source>
</reference>